<proteinExistence type="predicted"/>
<reference evidence="1" key="1">
    <citation type="submission" date="2021-01" db="EMBL/GenBank/DDBJ databases">
        <authorList>
            <consortium name="Genoscope - CEA"/>
            <person name="William W."/>
        </authorList>
    </citation>
    <scope>NUCLEOTIDE SEQUENCE</scope>
</reference>
<sequence>MIKESNQINRRISEVICYHNMHYLLIFPNHISLNTFRYTQRYQSLKQQMIEDDESECFFKLKPSKKIKKTRGNILRIQKHYDTLNQMQIAAAEQEQTILALIDKRSQLYSKNKCITQWKENISQSQSLIYVNLIKSESETFEDSESFLKQPQNELLIENYLC</sequence>
<dbReference type="OMA" id="DESECFF"/>
<dbReference type="EMBL" id="CAJJDP010000046">
    <property type="protein sequence ID" value="CAD8165417.1"/>
    <property type="molecule type" value="Genomic_DNA"/>
</dbReference>
<dbReference type="Proteomes" id="UP000683925">
    <property type="component" value="Unassembled WGS sequence"/>
</dbReference>
<protein>
    <submittedName>
        <fullName evidence="1">Uncharacterized protein</fullName>
    </submittedName>
</protein>
<gene>
    <name evidence="1" type="ORF">POCTA_138.1.T0460275</name>
</gene>
<evidence type="ECO:0000313" key="1">
    <source>
        <dbReference type="EMBL" id="CAD8165417.1"/>
    </source>
</evidence>
<keyword evidence="2" id="KW-1185">Reference proteome</keyword>
<evidence type="ECO:0000313" key="2">
    <source>
        <dbReference type="Proteomes" id="UP000683925"/>
    </source>
</evidence>
<organism evidence="1 2">
    <name type="scientific">Paramecium octaurelia</name>
    <dbReference type="NCBI Taxonomy" id="43137"/>
    <lineage>
        <taxon>Eukaryota</taxon>
        <taxon>Sar</taxon>
        <taxon>Alveolata</taxon>
        <taxon>Ciliophora</taxon>
        <taxon>Intramacronucleata</taxon>
        <taxon>Oligohymenophorea</taxon>
        <taxon>Peniculida</taxon>
        <taxon>Parameciidae</taxon>
        <taxon>Paramecium</taxon>
    </lineage>
</organism>
<dbReference type="AlphaFoldDB" id="A0A8S1UMS4"/>
<name>A0A8S1UMS4_PAROT</name>
<accession>A0A8S1UMS4</accession>
<comment type="caution">
    <text evidence="1">The sequence shown here is derived from an EMBL/GenBank/DDBJ whole genome shotgun (WGS) entry which is preliminary data.</text>
</comment>